<dbReference type="SMART" id="SM00487">
    <property type="entry name" value="DEXDc"/>
    <property type="match status" value="1"/>
</dbReference>
<organism evidence="4 5">
    <name type="scientific">Roseivirga seohaensis subsp. aquiponti</name>
    <dbReference type="NCBI Taxonomy" id="1566026"/>
    <lineage>
        <taxon>Bacteria</taxon>
        <taxon>Pseudomonadati</taxon>
        <taxon>Bacteroidota</taxon>
        <taxon>Cytophagia</taxon>
        <taxon>Cytophagales</taxon>
        <taxon>Roseivirgaceae</taxon>
        <taxon>Roseivirga</taxon>
    </lineage>
</organism>
<dbReference type="InterPro" id="IPR027417">
    <property type="entry name" value="P-loop_NTPase"/>
</dbReference>
<dbReference type="PATRIC" id="fig|1566026.4.peg.3655"/>
<keyword evidence="4" id="KW-0547">Nucleotide-binding</keyword>
<dbReference type="CDD" id="cd18012">
    <property type="entry name" value="DEXQc_arch_SWI2_SNF2"/>
    <property type="match status" value="1"/>
</dbReference>
<dbReference type="Proteomes" id="UP000036908">
    <property type="component" value="Unassembled WGS sequence"/>
</dbReference>
<evidence type="ECO:0000313" key="4">
    <source>
        <dbReference type="EMBL" id="KOF02972.1"/>
    </source>
</evidence>
<dbReference type="Gene3D" id="3.40.50.10810">
    <property type="entry name" value="Tandem AAA-ATPase domain"/>
    <property type="match status" value="1"/>
</dbReference>
<dbReference type="Gene3D" id="3.40.50.300">
    <property type="entry name" value="P-loop containing nucleotide triphosphate hydrolases"/>
    <property type="match status" value="1"/>
</dbReference>
<evidence type="ECO:0000256" key="1">
    <source>
        <dbReference type="ARBA" id="ARBA00022801"/>
    </source>
</evidence>
<dbReference type="InterPro" id="IPR038718">
    <property type="entry name" value="SNF2-like_sf"/>
</dbReference>
<dbReference type="CDD" id="cd18793">
    <property type="entry name" value="SF2_C_SNF"/>
    <property type="match status" value="1"/>
</dbReference>
<name>A0A0L8AL76_9BACT</name>
<dbReference type="GO" id="GO:0016787">
    <property type="term" value="F:hydrolase activity"/>
    <property type="evidence" value="ECO:0007669"/>
    <property type="project" value="UniProtKB-KW"/>
</dbReference>
<comment type="caution">
    <text evidence="4">The sequence shown here is derived from an EMBL/GenBank/DDBJ whole genome shotgun (WGS) entry which is preliminary data.</text>
</comment>
<evidence type="ECO:0000259" key="3">
    <source>
        <dbReference type="PROSITE" id="PS51194"/>
    </source>
</evidence>
<dbReference type="Pfam" id="PF00271">
    <property type="entry name" value="Helicase_C"/>
    <property type="match status" value="1"/>
</dbReference>
<evidence type="ECO:0000313" key="5">
    <source>
        <dbReference type="Proteomes" id="UP000036908"/>
    </source>
</evidence>
<dbReference type="OrthoDB" id="9760715at2"/>
<reference evidence="5" key="1">
    <citation type="submission" date="2014-11" db="EMBL/GenBank/DDBJ databases">
        <title>Genome sequencing of Roseivirga sp. D-25.</title>
        <authorList>
            <person name="Selvaratnam C."/>
            <person name="Thevarajoo S."/>
            <person name="Goh K.M."/>
            <person name="Eee R."/>
            <person name="Chan K.-G."/>
            <person name="Chong C.S."/>
        </authorList>
    </citation>
    <scope>NUCLEOTIDE SEQUENCE [LARGE SCALE GENOMIC DNA]</scope>
    <source>
        <strain evidence="5">D-25</strain>
    </source>
</reference>
<dbReference type="EMBL" id="JSVA01000009">
    <property type="protein sequence ID" value="KOF02972.1"/>
    <property type="molecule type" value="Genomic_DNA"/>
</dbReference>
<keyword evidence="5" id="KW-1185">Reference proteome</keyword>
<dbReference type="SMART" id="SM00490">
    <property type="entry name" value="HELICc"/>
    <property type="match status" value="1"/>
</dbReference>
<feature type="domain" description="Helicase ATP-binding" evidence="2">
    <location>
        <begin position="530"/>
        <end position="689"/>
    </location>
</feature>
<dbReference type="RefSeq" id="WP_053223404.1">
    <property type="nucleotide sequence ID" value="NZ_JSVA01000009.1"/>
</dbReference>
<keyword evidence="4" id="KW-0067">ATP-binding</keyword>
<protein>
    <submittedName>
        <fullName evidence="4">Helicase SNF2</fullName>
    </submittedName>
</protein>
<accession>A0A0L8AL76</accession>
<feature type="domain" description="Helicase C-terminal" evidence="3">
    <location>
        <begin position="811"/>
        <end position="963"/>
    </location>
</feature>
<dbReference type="PROSITE" id="PS51192">
    <property type="entry name" value="HELICASE_ATP_BIND_1"/>
    <property type="match status" value="1"/>
</dbReference>
<dbReference type="GO" id="GO:0005524">
    <property type="term" value="F:ATP binding"/>
    <property type="evidence" value="ECO:0007669"/>
    <property type="project" value="InterPro"/>
</dbReference>
<dbReference type="SUPFAM" id="SSF52540">
    <property type="entry name" value="P-loop containing nucleoside triphosphate hydrolases"/>
    <property type="match status" value="2"/>
</dbReference>
<dbReference type="InterPro" id="IPR014001">
    <property type="entry name" value="Helicase_ATP-bd"/>
</dbReference>
<gene>
    <name evidence="4" type="ORF">OB69_09090</name>
</gene>
<evidence type="ECO:0000259" key="2">
    <source>
        <dbReference type="PROSITE" id="PS51192"/>
    </source>
</evidence>
<sequence>MKVSTGKPFQLIYSLFQHEYLGYLFESFVVQLDDKGRLTLQHQNISSKNAKEFGKGMDERDYELIKLMDQMQQEAITLKFYKKKIKPAEFFFKVYDKEKGDVELQKTIDHYLEVRRSRVLDLMEGKMIFEMGRDGEPAWRQIHWMEQKASVLFHFRRNEENTHYFPTIKHNGEKLEWQYNGSFLICNQPAWLVVNDQLFRFEKGVDGPKLKPFLNKKFVVIPRKVEATYYEKFVSNLVASFDVYAKGFEINTERHELIPEITFSELSTVQTGTPDLFGLAGSNGKSDPEPAKLLFKIGFKYGPYTFPYDVNATSSVKLERKGEEYIFHKIKRNVEAELDIIKKLGEKGLVLKNGRQTLTRGAGFAWLTEKKEFIEKEGIVVRQSEKDSKRYFVGEAHIDIKVNENIDWFDIHAIIKFGDYEIPFEQLRKLISGKKREIILPNGEIAVIPDAWFVNYAELFAFMDHEGSPKLKKHHLSLIQDLQNGQLAQVSMDRKLRQLENFEEIEDYEIPSSFKGQLRPYQKAGYNWMRFLSSYNFGGCLADDMGLGKTVQTLAMLQSEKDKGKKNASLLIMPTSLIYNWEIEASKFTPDLKVLVYTGSGRNKDVASFEGYDLVLTSYGITRIDIDILKGYYFNYVILDESQAIKNPTANIAKAVRKLKSKYRLILTGTPLENSTLDLWSQMSFVNPGLLGTESYFRDEFQLPIEKKQDQEKAKRLNVIIKPFILRRQKSQVAKDLPEKVENVKYSTMTAQQEEKYEEVKSYYRNKILDNIEKTGVKKSQLLLLQGLTQLRQIANHPKMTDPEYTGDSGKLEDVTYMIESALSEGHKILIFSQFVKHLSIVREYFEQNDLKYAYLDGSTKNRQEQVDLFQKDESIRLFLISLKAGGLGLNLTRADYVFLLDPWWNPAIEAQAVDRAHRIGQKNTVFTYKFITRNTVEEKILALQQNKIKLASDLITTEESFIKKLEASDIESLLS</sequence>
<dbReference type="GO" id="GO:0004386">
    <property type="term" value="F:helicase activity"/>
    <property type="evidence" value="ECO:0007669"/>
    <property type="project" value="UniProtKB-KW"/>
</dbReference>
<keyword evidence="4" id="KW-0347">Helicase</keyword>
<dbReference type="AlphaFoldDB" id="A0A0L8AL76"/>
<dbReference type="InterPro" id="IPR049730">
    <property type="entry name" value="SNF2/RAD54-like_C"/>
</dbReference>
<dbReference type="InterPro" id="IPR001650">
    <property type="entry name" value="Helicase_C-like"/>
</dbReference>
<dbReference type="PANTHER" id="PTHR10799">
    <property type="entry name" value="SNF2/RAD54 HELICASE FAMILY"/>
    <property type="match status" value="1"/>
</dbReference>
<dbReference type="InterPro" id="IPR000330">
    <property type="entry name" value="SNF2_N"/>
</dbReference>
<dbReference type="Pfam" id="PF00176">
    <property type="entry name" value="SNF2-rel_dom"/>
    <property type="match status" value="1"/>
</dbReference>
<dbReference type="PROSITE" id="PS51194">
    <property type="entry name" value="HELICASE_CTER"/>
    <property type="match status" value="1"/>
</dbReference>
<keyword evidence="1" id="KW-0378">Hydrolase</keyword>
<proteinExistence type="predicted"/>